<dbReference type="AlphaFoldDB" id="A0A8S1H9Z8"/>
<organism evidence="7 8">
    <name type="scientific">Caenorhabditis auriculariae</name>
    <dbReference type="NCBI Taxonomy" id="2777116"/>
    <lineage>
        <taxon>Eukaryota</taxon>
        <taxon>Metazoa</taxon>
        <taxon>Ecdysozoa</taxon>
        <taxon>Nematoda</taxon>
        <taxon>Chromadorea</taxon>
        <taxon>Rhabditida</taxon>
        <taxon>Rhabditina</taxon>
        <taxon>Rhabditomorpha</taxon>
        <taxon>Rhabditoidea</taxon>
        <taxon>Rhabditidae</taxon>
        <taxon>Peloderinae</taxon>
        <taxon>Caenorhabditis</taxon>
    </lineage>
</organism>
<protein>
    <recommendedName>
        <fullName evidence="6">G-protein coupled receptors family 1 profile domain-containing protein</fullName>
    </recommendedName>
</protein>
<evidence type="ECO:0000256" key="4">
    <source>
        <dbReference type="ARBA" id="ARBA00023136"/>
    </source>
</evidence>
<keyword evidence="3 5" id="KW-1133">Transmembrane helix</keyword>
<dbReference type="EMBL" id="CAJGYM010000030">
    <property type="protein sequence ID" value="CAD6192893.1"/>
    <property type="molecule type" value="Genomic_DNA"/>
</dbReference>
<accession>A0A8S1H9Z8</accession>
<evidence type="ECO:0000256" key="5">
    <source>
        <dbReference type="SAM" id="Phobius"/>
    </source>
</evidence>
<feature type="transmembrane region" description="Helical" evidence="5">
    <location>
        <begin position="116"/>
        <end position="136"/>
    </location>
</feature>
<dbReference type="PANTHER" id="PTHR22718:SF11">
    <property type="entry name" value="7TM GPCR SERPENTINE RECEPTOR CLASS X (SRX) DOMAIN-CONTAINING PROTEIN"/>
    <property type="match status" value="1"/>
</dbReference>
<feature type="domain" description="G-protein coupled receptors family 1 profile" evidence="6">
    <location>
        <begin position="128"/>
        <end position="306"/>
    </location>
</feature>
<evidence type="ECO:0000256" key="1">
    <source>
        <dbReference type="ARBA" id="ARBA00004370"/>
    </source>
</evidence>
<gene>
    <name evidence="7" type="ORF">CAUJ_LOCUS8812</name>
</gene>
<feature type="transmembrane region" description="Helical" evidence="5">
    <location>
        <begin position="260"/>
        <end position="281"/>
    </location>
</feature>
<feature type="transmembrane region" description="Helical" evidence="5">
    <location>
        <begin position="83"/>
        <end position="104"/>
    </location>
</feature>
<evidence type="ECO:0000256" key="2">
    <source>
        <dbReference type="ARBA" id="ARBA00022692"/>
    </source>
</evidence>
<evidence type="ECO:0000313" key="8">
    <source>
        <dbReference type="Proteomes" id="UP000835052"/>
    </source>
</evidence>
<dbReference type="PROSITE" id="PS50262">
    <property type="entry name" value="G_PROTEIN_RECEP_F1_2"/>
    <property type="match status" value="1"/>
</dbReference>
<proteinExistence type="predicted"/>
<name>A0A8S1H9Z8_9PELO</name>
<keyword evidence="8" id="KW-1185">Reference proteome</keyword>
<feature type="transmembrane region" description="Helical" evidence="5">
    <location>
        <begin position="287"/>
        <end position="309"/>
    </location>
</feature>
<keyword evidence="4 5" id="KW-0472">Membrane</keyword>
<evidence type="ECO:0000313" key="7">
    <source>
        <dbReference type="EMBL" id="CAD6192893.1"/>
    </source>
</evidence>
<reference evidence="7" key="1">
    <citation type="submission" date="2020-10" db="EMBL/GenBank/DDBJ databases">
        <authorList>
            <person name="Kikuchi T."/>
        </authorList>
    </citation>
    <scope>NUCLEOTIDE SEQUENCE</scope>
    <source>
        <strain evidence="7">NKZ352</strain>
    </source>
</reference>
<comment type="caution">
    <text evidence="7">The sequence shown here is derived from an EMBL/GenBank/DDBJ whole genome shotgun (WGS) entry which is preliminary data.</text>
</comment>
<dbReference type="InterPro" id="IPR017452">
    <property type="entry name" value="GPCR_Rhodpsn_7TM"/>
</dbReference>
<dbReference type="Gene3D" id="1.20.1070.10">
    <property type="entry name" value="Rhodopsin 7-helix transmembrane proteins"/>
    <property type="match status" value="1"/>
</dbReference>
<feature type="transmembrane region" description="Helical" evidence="5">
    <location>
        <begin position="209"/>
        <end position="231"/>
    </location>
</feature>
<feature type="transmembrane region" description="Helical" evidence="5">
    <location>
        <begin position="157"/>
        <end position="183"/>
    </location>
</feature>
<dbReference type="SUPFAM" id="SSF81321">
    <property type="entry name" value="Family A G protein-coupled receptor-like"/>
    <property type="match status" value="1"/>
</dbReference>
<dbReference type="CDD" id="cd00637">
    <property type="entry name" value="7tm_classA_rhodopsin-like"/>
    <property type="match status" value="1"/>
</dbReference>
<evidence type="ECO:0000259" key="6">
    <source>
        <dbReference type="PROSITE" id="PS50262"/>
    </source>
</evidence>
<feature type="transmembrane region" description="Helical" evidence="5">
    <location>
        <begin position="41"/>
        <end position="62"/>
    </location>
</feature>
<dbReference type="Proteomes" id="UP000835052">
    <property type="component" value="Unassembled WGS sequence"/>
</dbReference>
<keyword evidence="2 5" id="KW-0812">Transmembrane</keyword>
<evidence type="ECO:0000256" key="3">
    <source>
        <dbReference type="ARBA" id="ARBA00022989"/>
    </source>
</evidence>
<dbReference type="PANTHER" id="PTHR22718">
    <property type="entry name" value="SERPENTINE RECEPTOR, CLASS X"/>
    <property type="match status" value="1"/>
</dbReference>
<sequence length="365" mass="42627">MFAFSSIENQFWVPQNEKELTFCLRGGYQEQIDEPKGETRWLVGGLLFLVNLIALSLNWTLWRVQHFHHTCLHLHFYRNIVSLFWASKGHCAVCFSVYFPITIFGCKYSDWTNRLLASPITFFNLVILFVMAYIAVDRFFMFVLNDKYDKLCGNWHYVWLAVPWFTAAAFFVSMLIYGCYARVNPYTLRFSYECSNCELHYKLLTLLDFAVPACITVLYLLVYCAVFYKLIEQRRMHISMDHNDPSKNSTWKQIKLTMQFSIILLFQWMASGVNFILPYYFGRLEWVSLLMTAGSIANTMTNPLVMLAFHKATQVNFMRLARQGFIFPYSEEKEKERTLSKAANVSTVMFTQTVSVSATKSLTPT</sequence>
<comment type="subcellular location">
    <subcellularLocation>
        <location evidence="1">Membrane</location>
    </subcellularLocation>
</comment>
<dbReference type="OrthoDB" id="5866147at2759"/>
<dbReference type="GO" id="GO:0016020">
    <property type="term" value="C:membrane"/>
    <property type="evidence" value="ECO:0007669"/>
    <property type="project" value="UniProtKB-SubCell"/>
</dbReference>